<dbReference type="RefSeq" id="WP_033433555.1">
    <property type="nucleotide sequence ID" value="NZ_CP034550.1"/>
</dbReference>
<dbReference type="EMBL" id="CP034550">
    <property type="protein sequence ID" value="QFZ20378.1"/>
    <property type="molecule type" value="Genomic_DNA"/>
</dbReference>
<protein>
    <submittedName>
        <fullName evidence="1">Uncharacterized protein</fullName>
    </submittedName>
</protein>
<name>A0A5Q0H2E0_SACSY</name>
<proteinExistence type="predicted"/>
<keyword evidence="2" id="KW-1185">Reference proteome</keyword>
<dbReference type="AlphaFoldDB" id="A0A5Q0H2E0"/>
<evidence type="ECO:0000313" key="2">
    <source>
        <dbReference type="Proteomes" id="UP000325787"/>
    </source>
</evidence>
<sequence>MRALVGQVGRAVQPRVVLDTADLLGEQPLEVKVLQQILVEYVGAHTRDAGVLAHRAARWRAARHE</sequence>
<organism evidence="1 2">
    <name type="scientific">Saccharothrix syringae</name>
    <name type="common">Nocardiopsis syringae</name>
    <dbReference type="NCBI Taxonomy" id="103733"/>
    <lineage>
        <taxon>Bacteria</taxon>
        <taxon>Bacillati</taxon>
        <taxon>Actinomycetota</taxon>
        <taxon>Actinomycetes</taxon>
        <taxon>Pseudonocardiales</taxon>
        <taxon>Pseudonocardiaceae</taxon>
        <taxon>Saccharothrix</taxon>
    </lineage>
</organism>
<dbReference type="Proteomes" id="UP000325787">
    <property type="component" value="Chromosome"/>
</dbReference>
<reference evidence="2" key="1">
    <citation type="journal article" date="2021" name="Curr. Microbiol.">
        <title>Complete genome of nocamycin-producing strain Saccharothrix syringae NRRL B-16468 reveals the biosynthetic potential for secondary metabolites.</title>
        <authorList>
            <person name="Mo X."/>
            <person name="Yang S."/>
        </authorList>
    </citation>
    <scope>NUCLEOTIDE SEQUENCE [LARGE SCALE GENOMIC DNA]</scope>
    <source>
        <strain evidence="2">ATCC 51364 / DSM 43886 / JCM 6844 / KCTC 9398 / NBRC 14523 / NRRL B-16468 / INA 2240</strain>
    </source>
</reference>
<gene>
    <name evidence="1" type="ORF">EKG83_25800</name>
</gene>
<accession>A0A5Q0H2E0</accession>
<evidence type="ECO:0000313" key="1">
    <source>
        <dbReference type="EMBL" id="QFZ20378.1"/>
    </source>
</evidence>
<dbReference type="KEGG" id="ssyi:EKG83_25800"/>